<gene>
    <name evidence="6" type="ORF">AR1Y2_3308</name>
</gene>
<dbReference type="PROSITE" id="PS51464">
    <property type="entry name" value="SIS"/>
    <property type="match status" value="1"/>
</dbReference>
<dbReference type="InterPro" id="IPR009057">
    <property type="entry name" value="Homeodomain-like_sf"/>
</dbReference>
<feature type="domain" description="HTH rpiR-type" evidence="4">
    <location>
        <begin position="1"/>
        <end position="77"/>
    </location>
</feature>
<dbReference type="OrthoDB" id="1648815at2"/>
<dbReference type="Pfam" id="PF01418">
    <property type="entry name" value="HTH_6"/>
    <property type="match status" value="1"/>
</dbReference>
<sequence length="265" mass="30898">MKLDELVNSHYSQLNENDLYIWNYISSHRKECEKLAIDQLAFKCSVSRTTVLRFAQKLSLKGYGELKVFLKLDNQEAKENIGHVDMVCHSYQQVIDSMKDKDCTEILKVFDRARNIYVYGIGMIQSSIKKELKRTFMMSGRLIYDLSGYEEAEKLLSLVTEDDLFIIISVSGENEFINNFTRNLKIRGVPVLSITKLRENTLAHMADYALYVTDTVFSQPFSQIEYDSLTSYFILIEILFLKYMEYQTKKEEKADETGDADRRKL</sequence>
<evidence type="ECO:0000256" key="1">
    <source>
        <dbReference type="ARBA" id="ARBA00023015"/>
    </source>
</evidence>
<keyword evidence="3" id="KW-0804">Transcription</keyword>
<name>A0A4P8IFR7_9FIRM</name>
<dbReference type="PROSITE" id="PS51071">
    <property type="entry name" value="HTH_RPIR"/>
    <property type="match status" value="1"/>
</dbReference>
<keyword evidence="7" id="KW-1185">Reference proteome</keyword>
<dbReference type="InterPro" id="IPR046348">
    <property type="entry name" value="SIS_dom_sf"/>
</dbReference>
<dbReference type="CDD" id="cd05013">
    <property type="entry name" value="SIS_RpiR"/>
    <property type="match status" value="1"/>
</dbReference>
<dbReference type="InterPro" id="IPR000281">
    <property type="entry name" value="HTH_RpiR"/>
</dbReference>
<feature type="domain" description="SIS" evidence="5">
    <location>
        <begin position="106"/>
        <end position="249"/>
    </location>
</feature>
<evidence type="ECO:0000313" key="6">
    <source>
        <dbReference type="EMBL" id="QCP36762.1"/>
    </source>
</evidence>
<dbReference type="InterPro" id="IPR047640">
    <property type="entry name" value="RpiR-like"/>
</dbReference>
<dbReference type="RefSeq" id="WP_137329937.1">
    <property type="nucleotide sequence ID" value="NZ_CP040058.1"/>
</dbReference>
<dbReference type="SUPFAM" id="SSF53697">
    <property type="entry name" value="SIS domain"/>
    <property type="match status" value="1"/>
</dbReference>
<proteinExistence type="predicted"/>
<accession>A0A4P8IFR7</accession>
<organism evidence="6 7">
    <name type="scientific">Anaerostipes rhamnosivorans</name>
    <dbReference type="NCBI Taxonomy" id="1229621"/>
    <lineage>
        <taxon>Bacteria</taxon>
        <taxon>Bacillati</taxon>
        <taxon>Bacillota</taxon>
        <taxon>Clostridia</taxon>
        <taxon>Lachnospirales</taxon>
        <taxon>Lachnospiraceae</taxon>
        <taxon>Anaerostipes</taxon>
    </lineage>
</organism>
<dbReference type="InterPro" id="IPR035472">
    <property type="entry name" value="RpiR-like_SIS"/>
</dbReference>
<dbReference type="Gene3D" id="1.10.10.10">
    <property type="entry name" value="Winged helix-like DNA-binding domain superfamily/Winged helix DNA-binding domain"/>
    <property type="match status" value="1"/>
</dbReference>
<dbReference type="GO" id="GO:0097367">
    <property type="term" value="F:carbohydrate derivative binding"/>
    <property type="evidence" value="ECO:0007669"/>
    <property type="project" value="InterPro"/>
</dbReference>
<evidence type="ECO:0000256" key="3">
    <source>
        <dbReference type="ARBA" id="ARBA00023163"/>
    </source>
</evidence>
<protein>
    <submittedName>
        <fullName evidence="6">Transcriptional regulator, RpiR family</fullName>
    </submittedName>
</protein>
<dbReference type="GO" id="GO:0003677">
    <property type="term" value="F:DNA binding"/>
    <property type="evidence" value="ECO:0007669"/>
    <property type="project" value="UniProtKB-KW"/>
</dbReference>
<dbReference type="Pfam" id="PF01380">
    <property type="entry name" value="SIS"/>
    <property type="match status" value="1"/>
</dbReference>
<evidence type="ECO:0000259" key="5">
    <source>
        <dbReference type="PROSITE" id="PS51464"/>
    </source>
</evidence>
<dbReference type="Proteomes" id="UP000298653">
    <property type="component" value="Chromosome"/>
</dbReference>
<dbReference type="InterPro" id="IPR036388">
    <property type="entry name" value="WH-like_DNA-bd_sf"/>
</dbReference>
<evidence type="ECO:0000259" key="4">
    <source>
        <dbReference type="PROSITE" id="PS51071"/>
    </source>
</evidence>
<reference evidence="6 7" key="1">
    <citation type="submission" date="2019-05" db="EMBL/GenBank/DDBJ databases">
        <title>Complete genome sequencing of Anaerostipes rhamnosivorans.</title>
        <authorList>
            <person name="Bui T.P.N."/>
            <person name="de Vos W.M."/>
        </authorList>
    </citation>
    <scope>NUCLEOTIDE SEQUENCE [LARGE SCALE GENOMIC DNA]</scope>
    <source>
        <strain evidence="6 7">1y2</strain>
    </source>
</reference>
<dbReference type="Gene3D" id="3.40.50.10490">
    <property type="entry name" value="Glucose-6-phosphate isomerase like protein, domain 1"/>
    <property type="match status" value="1"/>
</dbReference>
<dbReference type="InterPro" id="IPR001347">
    <property type="entry name" value="SIS_dom"/>
</dbReference>
<dbReference type="PANTHER" id="PTHR30514">
    <property type="entry name" value="GLUCOKINASE"/>
    <property type="match status" value="1"/>
</dbReference>
<dbReference type="GO" id="GO:0003700">
    <property type="term" value="F:DNA-binding transcription factor activity"/>
    <property type="evidence" value="ECO:0007669"/>
    <property type="project" value="InterPro"/>
</dbReference>
<dbReference type="GO" id="GO:1901135">
    <property type="term" value="P:carbohydrate derivative metabolic process"/>
    <property type="evidence" value="ECO:0007669"/>
    <property type="project" value="InterPro"/>
</dbReference>
<keyword evidence="1" id="KW-0805">Transcription regulation</keyword>
<evidence type="ECO:0000313" key="7">
    <source>
        <dbReference type="Proteomes" id="UP000298653"/>
    </source>
</evidence>
<keyword evidence="2" id="KW-0238">DNA-binding</keyword>
<dbReference type="KEGG" id="arf:AR1Y2_3308"/>
<dbReference type="SUPFAM" id="SSF46689">
    <property type="entry name" value="Homeodomain-like"/>
    <property type="match status" value="1"/>
</dbReference>
<dbReference type="PANTHER" id="PTHR30514:SF1">
    <property type="entry name" value="HTH-TYPE TRANSCRIPTIONAL REGULATOR HEXR-RELATED"/>
    <property type="match status" value="1"/>
</dbReference>
<dbReference type="EMBL" id="CP040058">
    <property type="protein sequence ID" value="QCP36762.1"/>
    <property type="molecule type" value="Genomic_DNA"/>
</dbReference>
<evidence type="ECO:0000256" key="2">
    <source>
        <dbReference type="ARBA" id="ARBA00023125"/>
    </source>
</evidence>
<dbReference type="AlphaFoldDB" id="A0A4P8IFR7"/>